<feature type="transmembrane region" description="Helical" evidence="1">
    <location>
        <begin position="9"/>
        <end position="31"/>
    </location>
</feature>
<proteinExistence type="predicted"/>
<dbReference type="HOGENOM" id="CLU_1069682_0_0_1"/>
<gene>
    <name evidence="2" type="ORF">EDEG_00412</name>
</gene>
<dbReference type="AlphaFoldDB" id="J9DG55"/>
<organism evidence="2 3">
    <name type="scientific">Edhazardia aedis (strain USNM 41457)</name>
    <name type="common">Microsporidian parasite</name>
    <dbReference type="NCBI Taxonomy" id="1003232"/>
    <lineage>
        <taxon>Eukaryota</taxon>
        <taxon>Fungi</taxon>
        <taxon>Fungi incertae sedis</taxon>
        <taxon>Microsporidia</taxon>
        <taxon>Edhazardia</taxon>
    </lineage>
</organism>
<name>J9DG55_EDHAE</name>
<dbReference type="VEuPathDB" id="MicrosporidiaDB:EDEG_00412"/>
<keyword evidence="1" id="KW-0812">Transmembrane</keyword>
<evidence type="ECO:0000313" key="2">
    <source>
        <dbReference type="EMBL" id="EJW01560.1"/>
    </source>
</evidence>
<dbReference type="Proteomes" id="UP000003163">
    <property type="component" value="Unassembled WGS sequence"/>
</dbReference>
<dbReference type="InParanoid" id="J9DG55"/>
<keyword evidence="1" id="KW-1133">Transmembrane helix</keyword>
<protein>
    <submittedName>
        <fullName evidence="2">Uncharacterized protein</fullName>
    </submittedName>
</protein>
<reference evidence="3" key="2">
    <citation type="submission" date="2015-07" db="EMBL/GenBank/DDBJ databases">
        <title>Contrasting host-pathogen interactions and genome evolution in two generalist and specialist microsporidian pathogens of mosquitoes.</title>
        <authorList>
            <consortium name="The Broad Institute Genomics Platform"/>
            <consortium name="The Broad Institute Genome Sequencing Center for Infectious Disease"/>
            <person name="Cuomo C.A."/>
            <person name="Sanscrainte N.D."/>
            <person name="Goldberg J.M."/>
            <person name="Heiman D."/>
            <person name="Young S."/>
            <person name="Zeng Q."/>
            <person name="Becnel J.J."/>
            <person name="Birren B.W."/>
        </authorList>
    </citation>
    <scope>NUCLEOTIDE SEQUENCE [LARGE SCALE GENOMIC DNA]</scope>
    <source>
        <strain evidence="3">USNM 41457</strain>
    </source>
</reference>
<reference evidence="2 3" key="1">
    <citation type="submission" date="2011-08" db="EMBL/GenBank/DDBJ databases">
        <authorList>
            <person name="Liu Z.J."/>
            <person name="Shi F.L."/>
            <person name="Lu J.Q."/>
            <person name="Li M."/>
            <person name="Wang Z.L."/>
        </authorList>
    </citation>
    <scope>NUCLEOTIDE SEQUENCE [LARGE SCALE GENOMIC DNA]</scope>
    <source>
        <strain evidence="2 3">USNM 41457</strain>
    </source>
</reference>
<evidence type="ECO:0000256" key="1">
    <source>
        <dbReference type="SAM" id="Phobius"/>
    </source>
</evidence>
<sequence>MMTKIKVDILMQAVFVFFVFIVLALPIFIYFGHRTNKRDHDIFFEDLKNFKTRIKTEKSDLVNEWTNKISNESPNTYFFVVKDVSNKKFKYGFVKLRVNSVGSIGNELNTFYALNEEKLQILKTKTTLKKYHALYNQLINIGKDFSDAQIKRLQFQFTISGVSYLYGAFMMNTCAKIYRIFNNVLKMFDSCGEEKIPHFILMSSHGEYLNSLSFKLHPNENSKICFFLFKSIKVHTKKRCFEPVDYIVFPWLKAIEEKNE</sequence>
<comment type="caution">
    <text evidence="2">The sequence shown here is derived from an EMBL/GenBank/DDBJ whole genome shotgun (WGS) entry which is preliminary data.</text>
</comment>
<accession>J9DG55</accession>
<dbReference type="EMBL" id="AFBI03000004">
    <property type="protein sequence ID" value="EJW01560.1"/>
    <property type="molecule type" value="Genomic_DNA"/>
</dbReference>
<keyword evidence="1" id="KW-0472">Membrane</keyword>
<evidence type="ECO:0000313" key="3">
    <source>
        <dbReference type="Proteomes" id="UP000003163"/>
    </source>
</evidence>
<keyword evidence="3" id="KW-1185">Reference proteome</keyword>